<dbReference type="PANTHER" id="PTHR24221">
    <property type="entry name" value="ATP-BINDING CASSETTE SUB-FAMILY B"/>
    <property type="match status" value="1"/>
</dbReference>
<keyword evidence="5" id="KW-0204">Cytolysis</keyword>
<evidence type="ECO:0000256" key="2">
    <source>
        <dbReference type="ARBA" id="ARBA00022448"/>
    </source>
</evidence>
<feature type="transmembrane region" description="Helical" evidence="13">
    <location>
        <begin position="234"/>
        <end position="254"/>
    </location>
</feature>
<keyword evidence="4 13" id="KW-0812">Transmembrane</keyword>
<dbReference type="Proteomes" id="UP000599523">
    <property type="component" value="Unassembled WGS sequence"/>
</dbReference>
<dbReference type="Pfam" id="PF00005">
    <property type="entry name" value="ABC_tran"/>
    <property type="match status" value="1"/>
</dbReference>
<evidence type="ECO:0000259" key="14">
    <source>
        <dbReference type="PROSITE" id="PS50893"/>
    </source>
</evidence>
<proteinExistence type="inferred from homology"/>
<gene>
    <name evidence="16" type="ORF">GPA21_09465</name>
</gene>
<dbReference type="CDD" id="cd18588">
    <property type="entry name" value="ABC_6TM_CyaB_HlyB_like"/>
    <property type="match status" value="1"/>
</dbReference>
<keyword evidence="8 13" id="KW-1133">Transmembrane helix</keyword>
<keyword evidence="9 13" id="KW-0472">Membrane</keyword>
<evidence type="ECO:0000256" key="8">
    <source>
        <dbReference type="ARBA" id="ARBA00022989"/>
    </source>
</evidence>
<feature type="transmembrane region" description="Helical" evidence="13">
    <location>
        <begin position="200"/>
        <end position="222"/>
    </location>
</feature>
<dbReference type="Gene3D" id="3.40.50.300">
    <property type="entry name" value="P-loop containing nucleotide triphosphate hydrolases"/>
    <property type="match status" value="1"/>
</dbReference>
<name>A0A972J8G4_9RHOO</name>
<feature type="transmembrane region" description="Helical" evidence="13">
    <location>
        <begin position="307"/>
        <end position="332"/>
    </location>
</feature>
<dbReference type="SMART" id="SM00382">
    <property type="entry name" value="AAA"/>
    <property type="match status" value="1"/>
</dbReference>
<evidence type="ECO:0000256" key="3">
    <source>
        <dbReference type="ARBA" id="ARBA00022475"/>
    </source>
</evidence>
<evidence type="ECO:0000259" key="15">
    <source>
        <dbReference type="PROSITE" id="PS50929"/>
    </source>
</evidence>
<evidence type="ECO:0000256" key="6">
    <source>
        <dbReference type="ARBA" id="ARBA00022741"/>
    </source>
</evidence>
<dbReference type="InterPro" id="IPR039421">
    <property type="entry name" value="Type_1_exporter"/>
</dbReference>
<keyword evidence="6" id="KW-0547">Nucleotide-binding</keyword>
<feature type="transmembrane region" description="Helical" evidence="13">
    <location>
        <begin position="338"/>
        <end position="358"/>
    </location>
</feature>
<comment type="similarity">
    <text evidence="11">Belongs to the ABC transporter superfamily. Cyclolysin exporter (TC 3.A.1.109.2) family.</text>
</comment>
<dbReference type="AlphaFoldDB" id="A0A972J8G4"/>
<organism evidence="16 17">
    <name type="scientific">Azoarcus taiwanensis</name>
    <dbReference type="NCBI Taxonomy" id="666964"/>
    <lineage>
        <taxon>Bacteria</taxon>
        <taxon>Pseudomonadati</taxon>
        <taxon>Pseudomonadota</taxon>
        <taxon>Betaproteobacteria</taxon>
        <taxon>Rhodocyclales</taxon>
        <taxon>Zoogloeaceae</taxon>
        <taxon>Azoarcus</taxon>
    </lineage>
</organism>
<dbReference type="InterPro" id="IPR003439">
    <property type="entry name" value="ABC_transporter-like_ATP-bd"/>
</dbReference>
<dbReference type="InterPro" id="IPR017871">
    <property type="entry name" value="ABC_transporter-like_CS"/>
</dbReference>
<dbReference type="SUPFAM" id="SSF90123">
    <property type="entry name" value="ABC transporter transmembrane region"/>
    <property type="match status" value="1"/>
</dbReference>
<evidence type="ECO:0000313" key="17">
    <source>
        <dbReference type="Proteomes" id="UP000599523"/>
    </source>
</evidence>
<dbReference type="GO" id="GO:0005524">
    <property type="term" value="F:ATP binding"/>
    <property type="evidence" value="ECO:0007669"/>
    <property type="project" value="UniProtKB-KW"/>
</dbReference>
<feature type="domain" description="ABC transmembrane type-1" evidence="15">
    <location>
        <begin position="200"/>
        <end position="480"/>
    </location>
</feature>
<dbReference type="Gene3D" id="1.20.1560.10">
    <property type="entry name" value="ABC transporter type 1, transmembrane domain"/>
    <property type="match status" value="1"/>
</dbReference>
<feature type="domain" description="ABC transporter" evidence="14">
    <location>
        <begin position="513"/>
        <end position="731"/>
    </location>
</feature>
<keyword evidence="7 16" id="KW-0067">ATP-binding</keyword>
<dbReference type="InterPro" id="IPR027417">
    <property type="entry name" value="P-loop_NTPase"/>
</dbReference>
<keyword evidence="2" id="KW-0813">Transport</keyword>
<evidence type="ECO:0000256" key="5">
    <source>
        <dbReference type="ARBA" id="ARBA00022735"/>
    </source>
</evidence>
<comment type="subcellular location">
    <subcellularLocation>
        <location evidence="1">Cell membrane</location>
        <topology evidence="1">Multi-pass membrane protein</topology>
    </subcellularLocation>
</comment>
<dbReference type="PROSITE" id="PS50893">
    <property type="entry name" value="ABC_TRANSPORTER_2"/>
    <property type="match status" value="1"/>
</dbReference>
<dbReference type="GO" id="GO:0031640">
    <property type="term" value="P:killing of cells of another organism"/>
    <property type="evidence" value="ECO:0007669"/>
    <property type="project" value="UniProtKB-KW"/>
</dbReference>
<sequence>MVDSIRAVSEDEAQHLPETSLLWLTSSLAARFGKPFDPALLLRGLSPPFDIPTIIEALHGLGIDSALGPQPSGRDWEDAPYPAVAFLSPENTAFDSMHTGDRSHSGGANAAELHPVFILGCEAEALRIALPGDMSPRTVAVDEAARCFLPQLLWVAEAESALPDDQGGTGPGAAQAQRKPFGFAWFVPELLRHRRLWRDVLLASLSIQLVALATPLFTQVIIDKVIAHHAQSTLAVLGVAMVVFMIFTSVMTWLRQYLVLHTGCRIDAVLGEKVMRHLLRLPVGYFEQRPTGTLVARLNGIESLRDFVSGAAVTLVLDFPFLFIFLAVMLLYSWQLTLIVVGVLVLIVLASLIMVPIFRARLDKQFLLGARNQAFLTEYLAGMATVKSLQMEPTVDKRYGGYLAQYLSAGFSTRQVGNTYQVTAGALEQTMTLSILIVGAWFVMQNTGFTVGMLVAFQMFASRLSQPVMRLVGLWQEFQQASVAVKRLADILDMPQEPVTLTPQRTRAGAGRIEVRDLGFRYSEQHPWLYRNLDLAIPTGKLTVLMGPSGCGKSTLAKLLQGFYFPQEGQILIDGRDIRTLAANELRAYFGVVPQETVLFSGTVYDNLLMAQPHAGFDEITAACKAAEIHDVIEALPQGYQTEIGERGTGLSGGQRQRIAIARALLKRPKVLIFDEAISNLDQHTAEHFARTINRLKGKVTLIFITHQVPRSLQVDEVVHMDRPAAATARIKEGT</sequence>
<dbReference type="EMBL" id="WTVM01000046">
    <property type="protein sequence ID" value="NMG03201.1"/>
    <property type="molecule type" value="Genomic_DNA"/>
</dbReference>
<reference evidence="16" key="1">
    <citation type="submission" date="2019-12" db="EMBL/GenBank/DDBJ databases">
        <title>Comparative genomics gives insights into the taxonomy of the Azoarcus-Aromatoleum group and reveals separate origins of nif in the plant-associated Azoarcus and non-plant-associated Aromatoleum sub-groups.</title>
        <authorList>
            <person name="Lafos M."/>
            <person name="Maluk M."/>
            <person name="Batista M."/>
            <person name="Junghare M."/>
            <person name="Carmona M."/>
            <person name="Faoro H."/>
            <person name="Cruz L.M."/>
            <person name="Battistoni F."/>
            <person name="De Souza E."/>
            <person name="Pedrosa F."/>
            <person name="Chen W.-M."/>
            <person name="Poole P.S."/>
            <person name="Dixon R.A."/>
            <person name="James E.K."/>
        </authorList>
    </citation>
    <scope>NUCLEOTIDE SEQUENCE</scope>
    <source>
        <strain evidence="16">NSC3</strain>
    </source>
</reference>
<dbReference type="InterPro" id="IPR011527">
    <property type="entry name" value="ABC1_TM_dom"/>
</dbReference>
<evidence type="ECO:0000256" key="1">
    <source>
        <dbReference type="ARBA" id="ARBA00004651"/>
    </source>
</evidence>
<dbReference type="GO" id="GO:0034040">
    <property type="term" value="F:ATPase-coupled lipid transmembrane transporter activity"/>
    <property type="evidence" value="ECO:0007669"/>
    <property type="project" value="TreeGrafter"/>
</dbReference>
<evidence type="ECO:0000256" key="12">
    <source>
        <dbReference type="ARBA" id="ARBA00072252"/>
    </source>
</evidence>
<dbReference type="FunFam" id="3.40.50.300:FF:000299">
    <property type="entry name" value="ABC transporter ATP-binding protein/permease"/>
    <property type="match status" value="1"/>
</dbReference>
<keyword evidence="5" id="KW-0354">Hemolysis</keyword>
<dbReference type="InterPro" id="IPR003593">
    <property type="entry name" value="AAA+_ATPase"/>
</dbReference>
<dbReference type="PROSITE" id="PS50929">
    <property type="entry name" value="ABC_TM1F"/>
    <property type="match status" value="1"/>
</dbReference>
<feature type="transmembrane region" description="Helical" evidence="13">
    <location>
        <begin position="435"/>
        <end position="460"/>
    </location>
</feature>
<keyword evidence="3" id="KW-1003">Cell membrane</keyword>
<dbReference type="GO" id="GO:0016887">
    <property type="term" value="F:ATP hydrolysis activity"/>
    <property type="evidence" value="ECO:0007669"/>
    <property type="project" value="InterPro"/>
</dbReference>
<dbReference type="Pfam" id="PF00664">
    <property type="entry name" value="ABC_membrane"/>
    <property type="match status" value="1"/>
</dbReference>
<evidence type="ECO:0000313" key="16">
    <source>
        <dbReference type="EMBL" id="NMG03201.1"/>
    </source>
</evidence>
<dbReference type="RefSeq" id="WP_168987954.1">
    <property type="nucleotide sequence ID" value="NZ_CAWPHM010000271.1"/>
</dbReference>
<dbReference type="SUPFAM" id="SSF52540">
    <property type="entry name" value="P-loop containing nucleoside triphosphate hydrolases"/>
    <property type="match status" value="1"/>
</dbReference>
<dbReference type="GO" id="GO:0005886">
    <property type="term" value="C:plasma membrane"/>
    <property type="evidence" value="ECO:0007669"/>
    <property type="project" value="UniProtKB-SubCell"/>
</dbReference>
<dbReference type="PANTHER" id="PTHR24221:SF654">
    <property type="entry name" value="ATP-BINDING CASSETTE SUB-FAMILY B MEMBER 6"/>
    <property type="match status" value="1"/>
</dbReference>
<comment type="caution">
    <text evidence="16">The sequence shown here is derived from an EMBL/GenBank/DDBJ whole genome shotgun (WGS) entry which is preliminary data.</text>
</comment>
<evidence type="ECO:0000256" key="13">
    <source>
        <dbReference type="SAM" id="Phobius"/>
    </source>
</evidence>
<evidence type="ECO:0000256" key="9">
    <source>
        <dbReference type="ARBA" id="ARBA00023136"/>
    </source>
</evidence>
<comment type="function">
    <text evidence="10">Involved in the export of calmodulin-sensitive adenylate cyclase-hemolysin (cyclolysin).</text>
</comment>
<accession>A0A972J8G4</accession>
<keyword evidence="17" id="KW-1185">Reference proteome</keyword>
<protein>
    <recommendedName>
        <fullName evidence="12">Cyclolysin secretion/processing ATP-binding protein CyaB</fullName>
    </recommendedName>
</protein>
<dbReference type="InterPro" id="IPR036640">
    <property type="entry name" value="ABC1_TM_sf"/>
</dbReference>
<evidence type="ECO:0000256" key="4">
    <source>
        <dbReference type="ARBA" id="ARBA00022692"/>
    </source>
</evidence>
<evidence type="ECO:0000256" key="11">
    <source>
        <dbReference type="ARBA" id="ARBA00061173"/>
    </source>
</evidence>
<dbReference type="GO" id="GO:0140359">
    <property type="term" value="F:ABC-type transporter activity"/>
    <property type="evidence" value="ECO:0007669"/>
    <property type="project" value="InterPro"/>
</dbReference>
<dbReference type="PROSITE" id="PS00211">
    <property type="entry name" value="ABC_TRANSPORTER_1"/>
    <property type="match status" value="1"/>
</dbReference>
<evidence type="ECO:0000256" key="10">
    <source>
        <dbReference type="ARBA" id="ARBA00055355"/>
    </source>
</evidence>
<evidence type="ECO:0000256" key="7">
    <source>
        <dbReference type="ARBA" id="ARBA00022840"/>
    </source>
</evidence>